<keyword evidence="5" id="KW-0539">Nucleus</keyword>
<organism evidence="7 8">
    <name type="scientific">Morus notabilis</name>
    <dbReference type="NCBI Taxonomy" id="981085"/>
    <lineage>
        <taxon>Eukaryota</taxon>
        <taxon>Viridiplantae</taxon>
        <taxon>Streptophyta</taxon>
        <taxon>Embryophyta</taxon>
        <taxon>Tracheophyta</taxon>
        <taxon>Spermatophyta</taxon>
        <taxon>Magnoliopsida</taxon>
        <taxon>eudicotyledons</taxon>
        <taxon>Gunneridae</taxon>
        <taxon>Pentapetalae</taxon>
        <taxon>rosids</taxon>
        <taxon>fabids</taxon>
        <taxon>Rosales</taxon>
        <taxon>Moraceae</taxon>
        <taxon>Moreae</taxon>
        <taxon>Morus</taxon>
    </lineage>
</organism>
<gene>
    <name evidence="7" type="ORF">L484_006012</name>
</gene>
<keyword evidence="3" id="KW-0863">Zinc-finger</keyword>
<accession>W9QP40</accession>
<proteinExistence type="predicted"/>
<dbReference type="eggNOG" id="KOG1121">
    <property type="taxonomic scope" value="Eukaryota"/>
</dbReference>
<evidence type="ECO:0000256" key="1">
    <source>
        <dbReference type="ARBA" id="ARBA00004123"/>
    </source>
</evidence>
<dbReference type="EMBL" id="KE343491">
    <property type="protein sequence ID" value="EXB30464.1"/>
    <property type="molecule type" value="Genomic_DNA"/>
</dbReference>
<sequence length="359" mass="41382">MTVDNASSNDSMITYLRRKIKGWKGVVLGGEFLHGRCCAHIVNLIVNEGLKDLHDSMAAIRNTVRYVRSSLARLLKFKSCVEREKIEYKGLVCLDVPTRWNSTYMMLDAAIKFQKAFERYEEEDDKFVSYFRKDEGGNRRLARHLMMIGRMLRYKMDYLTYCFSIVYDSCTSETLAKNVKDTMYRLHEVYSGDKGESVANESSGKAATTSTMEAKTEVEGKWCLWRKFVRKMKEKNVNEYKNDVDRYLTDPMEDPTRSNFDVLDWWKNNATNYKVLSLVARDILAIPVASESAFSTGDRILDSFRSSLSPKMVELRSRDHINLIDVEDFNEYEDIESDLSNSVATHKGQVGNEGAIILH</sequence>
<evidence type="ECO:0000259" key="6">
    <source>
        <dbReference type="Pfam" id="PF05699"/>
    </source>
</evidence>
<evidence type="ECO:0000313" key="7">
    <source>
        <dbReference type="EMBL" id="EXB30464.1"/>
    </source>
</evidence>
<evidence type="ECO:0000256" key="2">
    <source>
        <dbReference type="ARBA" id="ARBA00022723"/>
    </source>
</evidence>
<protein>
    <submittedName>
        <fullName evidence="7">Putative AC9 transposase</fullName>
    </submittedName>
</protein>
<feature type="domain" description="HAT C-terminal dimerisation" evidence="6">
    <location>
        <begin position="244"/>
        <end position="314"/>
    </location>
</feature>
<dbReference type="InterPro" id="IPR012337">
    <property type="entry name" value="RNaseH-like_sf"/>
</dbReference>
<dbReference type="PANTHER" id="PTHR46481">
    <property type="entry name" value="ZINC FINGER BED DOMAIN-CONTAINING PROTEIN 4"/>
    <property type="match status" value="1"/>
</dbReference>
<dbReference type="GO" id="GO:0046983">
    <property type="term" value="F:protein dimerization activity"/>
    <property type="evidence" value="ECO:0007669"/>
    <property type="project" value="InterPro"/>
</dbReference>
<dbReference type="PANTHER" id="PTHR46481:SF10">
    <property type="entry name" value="ZINC FINGER BED DOMAIN-CONTAINING PROTEIN 39"/>
    <property type="match status" value="1"/>
</dbReference>
<evidence type="ECO:0000256" key="5">
    <source>
        <dbReference type="ARBA" id="ARBA00023242"/>
    </source>
</evidence>
<dbReference type="AlphaFoldDB" id="W9QP40"/>
<comment type="subcellular location">
    <subcellularLocation>
        <location evidence="1">Nucleus</location>
    </subcellularLocation>
</comment>
<keyword evidence="2" id="KW-0479">Metal-binding</keyword>
<evidence type="ECO:0000256" key="4">
    <source>
        <dbReference type="ARBA" id="ARBA00022833"/>
    </source>
</evidence>
<dbReference type="InterPro" id="IPR052035">
    <property type="entry name" value="ZnF_BED_domain_contain"/>
</dbReference>
<keyword evidence="4" id="KW-0862">Zinc</keyword>
<keyword evidence="8" id="KW-1185">Reference proteome</keyword>
<dbReference type="GO" id="GO:0005634">
    <property type="term" value="C:nucleus"/>
    <property type="evidence" value="ECO:0007669"/>
    <property type="project" value="UniProtKB-SubCell"/>
</dbReference>
<dbReference type="Proteomes" id="UP000030645">
    <property type="component" value="Unassembled WGS sequence"/>
</dbReference>
<reference evidence="8" key="1">
    <citation type="submission" date="2013-01" db="EMBL/GenBank/DDBJ databases">
        <title>Draft Genome Sequence of a Mulberry Tree, Morus notabilis C.K. Schneid.</title>
        <authorList>
            <person name="He N."/>
            <person name="Zhao S."/>
        </authorList>
    </citation>
    <scope>NUCLEOTIDE SEQUENCE</scope>
</reference>
<dbReference type="InterPro" id="IPR008906">
    <property type="entry name" value="HATC_C_dom"/>
</dbReference>
<dbReference type="SUPFAM" id="SSF53098">
    <property type="entry name" value="Ribonuclease H-like"/>
    <property type="match status" value="1"/>
</dbReference>
<dbReference type="GO" id="GO:0008270">
    <property type="term" value="F:zinc ion binding"/>
    <property type="evidence" value="ECO:0007669"/>
    <property type="project" value="UniProtKB-KW"/>
</dbReference>
<dbReference type="Pfam" id="PF05699">
    <property type="entry name" value="Dimer_Tnp_hAT"/>
    <property type="match status" value="1"/>
</dbReference>
<name>W9QP40_9ROSA</name>
<evidence type="ECO:0000313" key="8">
    <source>
        <dbReference type="Proteomes" id="UP000030645"/>
    </source>
</evidence>
<evidence type="ECO:0000256" key="3">
    <source>
        <dbReference type="ARBA" id="ARBA00022771"/>
    </source>
</evidence>